<dbReference type="Gene3D" id="3.30.70.270">
    <property type="match status" value="1"/>
</dbReference>
<name>A0A9P1FIA9_9DINO</name>
<dbReference type="GO" id="GO:0003964">
    <property type="term" value="F:RNA-directed DNA polymerase activity"/>
    <property type="evidence" value="ECO:0007669"/>
    <property type="project" value="UniProtKB-KW"/>
</dbReference>
<dbReference type="PANTHER" id="PTHR33050">
    <property type="entry name" value="REVERSE TRANSCRIPTASE DOMAIN-CONTAINING PROTEIN"/>
    <property type="match status" value="1"/>
</dbReference>
<dbReference type="InterPro" id="IPR043128">
    <property type="entry name" value="Rev_trsase/Diguanyl_cyclase"/>
</dbReference>
<comment type="caution">
    <text evidence="3">The sequence shown here is derived from an EMBL/GenBank/DDBJ whole genome shotgun (WGS) entry which is preliminary data.</text>
</comment>
<feature type="region of interest" description="Disordered" evidence="1">
    <location>
        <begin position="468"/>
        <end position="507"/>
    </location>
</feature>
<dbReference type="Proteomes" id="UP001152797">
    <property type="component" value="Unassembled WGS sequence"/>
</dbReference>
<dbReference type="InterPro" id="IPR043502">
    <property type="entry name" value="DNA/RNA_pol_sf"/>
</dbReference>
<reference evidence="3" key="1">
    <citation type="submission" date="2022-10" db="EMBL/GenBank/DDBJ databases">
        <authorList>
            <person name="Chen Y."/>
            <person name="Dougan E. K."/>
            <person name="Chan C."/>
            <person name="Rhodes N."/>
            <person name="Thang M."/>
        </authorList>
    </citation>
    <scope>NUCLEOTIDE SEQUENCE</scope>
</reference>
<evidence type="ECO:0000313" key="4">
    <source>
        <dbReference type="EMBL" id="CAL4762947.1"/>
    </source>
</evidence>
<evidence type="ECO:0000256" key="1">
    <source>
        <dbReference type="SAM" id="MobiDB-lite"/>
    </source>
</evidence>
<dbReference type="EMBL" id="CAMXCT020000215">
    <property type="protein sequence ID" value="CAL1129010.1"/>
    <property type="molecule type" value="Genomic_DNA"/>
</dbReference>
<dbReference type="EMBL" id="CAMXCT030000215">
    <property type="protein sequence ID" value="CAL4762947.1"/>
    <property type="molecule type" value="Genomic_DNA"/>
</dbReference>
<accession>A0A9P1FIA9</accession>
<dbReference type="PANTHER" id="PTHR33050:SF7">
    <property type="entry name" value="RIBONUCLEASE H"/>
    <property type="match status" value="1"/>
</dbReference>
<dbReference type="SUPFAM" id="SSF56672">
    <property type="entry name" value="DNA/RNA polymerases"/>
    <property type="match status" value="1"/>
</dbReference>
<keyword evidence="5" id="KW-1185">Reference proteome</keyword>
<feature type="compositionally biased region" description="Basic residues" evidence="1">
    <location>
        <begin position="476"/>
        <end position="488"/>
    </location>
</feature>
<feature type="region of interest" description="Disordered" evidence="1">
    <location>
        <begin position="1448"/>
        <end position="1469"/>
    </location>
</feature>
<reference evidence="4 5" key="2">
    <citation type="submission" date="2024-05" db="EMBL/GenBank/DDBJ databases">
        <authorList>
            <person name="Chen Y."/>
            <person name="Shah S."/>
            <person name="Dougan E. K."/>
            <person name="Thang M."/>
            <person name="Chan C."/>
        </authorList>
    </citation>
    <scope>NUCLEOTIDE SEQUENCE [LARGE SCALE GENOMIC DNA]</scope>
</reference>
<feature type="region of interest" description="Disordered" evidence="1">
    <location>
        <begin position="368"/>
        <end position="410"/>
    </location>
</feature>
<evidence type="ECO:0000259" key="2">
    <source>
        <dbReference type="PROSITE" id="PS50878"/>
    </source>
</evidence>
<dbReference type="EMBL" id="CAMXCT010000215">
    <property type="protein sequence ID" value="CAI3975635.1"/>
    <property type="molecule type" value="Genomic_DNA"/>
</dbReference>
<gene>
    <name evidence="3" type="ORF">C1SCF055_LOCUS3932</name>
</gene>
<protein>
    <submittedName>
        <fullName evidence="4">Reverse transcriptase domain-containing protein</fullName>
    </submittedName>
</protein>
<proteinExistence type="predicted"/>
<feature type="region of interest" description="Disordered" evidence="1">
    <location>
        <begin position="612"/>
        <end position="634"/>
    </location>
</feature>
<sequence length="1469" mass="163382">MDPTEDEQKAMVTMAEVFKWVGLSETEMGDETKLSGSLAKLLGAADITKPVTIGVVSEADYEAVISKWKVPDAPAARHPTLTEMGTAKLVGHVCRVLAGSGESLEMLKKRASAPAPALPSAPAVTSAAAQRKIKLSSIISQVDDTEILMAEEKEVLKAFARYEVVYGKGDRPPNGTEPTAEQLTAVKHLIDSGCCPYADFSIFGPYGQRIYKKVKLSGYQISRDGQLSTVELHGPSNISQWIGCYTVLQNILVMLDAVDLGHLLRYRTMIEKFHDKYGERVWSVIYQGDVRARLENMPRLKRMAQAAHDKATSSGGTADFDPARPWNYVWFKATEDLEFWREEVVDPSFLILTKIAPKEDMLQGDAVTGVAKGGPRESAPTPSRMGIQSNASVRPRNSSRSGRLNNVEDGKYTTNRTGYKICTGYNDGKCTEASQGIWCTQSWDTVHQCSRCLGSHPQIQCTHKEMPKPSFLKSMGKGKGKGGRKGKGARAIERPRNSAAPTPTAQGVGSSKILYLFSGPPRPDDGLGKFLDELGIECVCVDLEVNELHDLLDQDVWEGVSQDLPMYDGFMLSPPCCTFSMARGGKGGPQPLRAAEGKEIYGLKTLKPEDKKRAHEGNVLASRAQSTASHATRRKKPWILEQPHEREGKPSMFKLDEFRELEKEQDVRRATFDQCRFGCEFEKKTDVLANFDLGTSEPQGDYITRRAAAYPADLNRALARALGNAVKVAARTEVPSNVAKPKFEVDPKPVMALKFGKPQNVETQVDDRNSLRNVSNWVNDKMKFIGVQVRNIIEDSLSQNPDVENCIWENITQHQKPEDVHIPEPWMDHVRSRVIDLFFRNDGSIVVKQLAEPQTGDYETKIMGRLLHAWACIVGDPGARATRWIFEGAPAGLEMSSKDLDGMFPSVEDDELELDDINLHTDFGSFTNYTGVEEDNEAFDALESYYEKGFMLKFRTLDDVERHLGCKPTLSKLGCIKKMKYNPDTDQYTYKARIILDCKRSGVSKRAQRTHKSVLPRATDAILSVLHLMAQKQSGQDIQLFIADIVDAFWLIPLHVSERRYFCAHLRGHYYLFTRTAQGSRMAPLTFAAIMSVASRWVQSLSNEYAMQVYVDDPLVAILAEPHRTKRLACVIASAWMIMGFPLAFHKATLAPQLVWIGVQLEVKDDTVVAEIPASKVSELIKLLKDTLGSNLVSIKSLRSLTGKLTSVASVIQVWRPFVQQLYKAMHVVNTKAPKGCVWVKQIQHTVSWLLTFLAGEQLGIRREFTLDAYLRKGPVVVITWDASPYGMGATLQISGAFVSFFAIPITLEDQEALQTQSGDCRGQQVWEALAGLVALRTWSPYWQHFPVVLQVRNDNVGALTLFSTLKGGSTALSVIAREFALDLGKATCRPALIQHLPGITNKTCDALSRRFDPHYTFELPRCLLHAKPIVPPTRDKTWWRSLQVTVPSSSSAPPLADSKGIRSRSPRR</sequence>
<organism evidence="3">
    <name type="scientific">Cladocopium goreaui</name>
    <dbReference type="NCBI Taxonomy" id="2562237"/>
    <lineage>
        <taxon>Eukaryota</taxon>
        <taxon>Sar</taxon>
        <taxon>Alveolata</taxon>
        <taxon>Dinophyceae</taxon>
        <taxon>Suessiales</taxon>
        <taxon>Symbiodiniaceae</taxon>
        <taxon>Cladocopium</taxon>
    </lineage>
</organism>
<evidence type="ECO:0000313" key="5">
    <source>
        <dbReference type="Proteomes" id="UP001152797"/>
    </source>
</evidence>
<dbReference type="Gene3D" id="3.10.10.10">
    <property type="entry name" value="HIV Type 1 Reverse Transcriptase, subunit A, domain 1"/>
    <property type="match status" value="1"/>
</dbReference>
<keyword evidence="4" id="KW-0808">Transferase</keyword>
<keyword evidence="4" id="KW-0548">Nucleotidyltransferase</keyword>
<keyword evidence="4" id="KW-0695">RNA-directed DNA polymerase</keyword>
<feature type="compositionally biased region" description="Polar residues" evidence="1">
    <location>
        <begin position="386"/>
        <end position="404"/>
    </location>
</feature>
<dbReference type="OrthoDB" id="6273764at2759"/>
<feature type="domain" description="Reverse transcriptase" evidence="2">
    <location>
        <begin position="978"/>
        <end position="1161"/>
    </location>
</feature>
<dbReference type="InterPro" id="IPR000477">
    <property type="entry name" value="RT_dom"/>
</dbReference>
<dbReference type="Pfam" id="PF00078">
    <property type="entry name" value="RVT_1"/>
    <property type="match status" value="1"/>
</dbReference>
<dbReference type="PROSITE" id="PS50878">
    <property type="entry name" value="RT_POL"/>
    <property type="match status" value="1"/>
</dbReference>
<evidence type="ECO:0000313" key="3">
    <source>
        <dbReference type="EMBL" id="CAI3975635.1"/>
    </source>
</evidence>
<dbReference type="InterPro" id="IPR052055">
    <property type="entry name" value="Hepadnavirus_pol/RT"/>
</dbReference>